<reference evidence="1 2" key="1">
    <citation type="journal article" date="2022" name="bioRxiv">
        <title>The genome of the oomycete Peronosclerospora sorghi, a cosmopolitan pathogen of maize and sorghum, is inflated with dispersed pseudogenes.</title>
        <authorList>
            <person name="Fletcher K."/>
            <person name="Martin F."/>
            <person name="Isakeit T."/>
            <person name="Cavanaugh K."/>
            <person name="Magill C."/>
            <person name="Michelmore R."/>
        </authorList>
    </citation>
    <scope>NUCLEOTIDE SEQUENCE [LARGE SCALE GENOMIC DNA]</scope>
    <source>
        <strain evidence="1">P6</strain>
    </source>
</reference>
<dbReference type="Proteomes" id="UP001163321">
    <property type="component" value="Chromosome 8"/>
</dbReference>
<comment type="caution">
    <text evidence="1">The sequence shown here is derived from an EMBL/GenBank/DDBJ whole genome shotgun (WGS) entry which is preliminary data.</text>
</comment>
<dbReference type="EMBL" id="CM047587">
    <property type="protein sequence ID" value="KAI9908677.1"/>
    <property type="molecule type" value="Genomic_DNA"/>
</dbReference>
<gene>
    <name evidence="1" type="ORF">PsorP6_003654</name>
</gene>
<organism evidence="1 2">
    <name type="scientific">Peronosclerospora sorghi</name>
    <dbReference type="NCBI Taxonomy" id="230839"/>
    <lineage>
        <taxon>Eukaryota</taxon>
        <taxon>Sar</taxon>
        <taxon>Stramenopiles</taxon>
        <taxon>Oomycota</taxon>
        <taxon>Peronosporomycetes</taxon>
        <taxon>Peronosporales</taxon>
        <taxon>Peronosporaceae</taxon>
        <taxon>Peronosclerospora</taxon>
    </lineage>
</organism>
<sequence>MTSNHSFRLENELVSRRQQQEQTKRQMLHLQHELDIAKAKLKRLQRIGEPFLTHFYFHSVYLFSTFVCLIGNIIYTIADTHMARSLTAIDASRFIVGFGCGNRCLCCADVVSITTINQRLPYLTILVCVVYLGYALTPGLGSLVANTDLVFYDLSLNKFTSPGIILVLLNVLTIFGILTVYDESITEEEDQSITTTLKKSTLLPDRIVHIGIGIFIFLNFNIRGIISVFESVNVPLFFEATNSDPRSVSVVWMLHSRSLGHYWSQYVDASDFQFTLASSVYCPMEPLNTFATTFWMRIESIWVLPWSLPGISCSSWYHSARPRLSCAVLPLLPTVMPTLVQVFWIDIVLCASSIGLLWWYTNLVLETKITLLAYVENAYQEASLTNTLRSPSADVPEKD</sequence>
<protein>
    <submittedName>
        <fullName evidence="1">Uncharacterized protein</fullName>
    </submittedName>
</protein>
<name>A0ACC0VQD0_9STRA</name>
<evidence type="ECO:0000313" key="2">
    <source>
        <dbReference type="Proteomes" id="UP001163321"/>
    </source>
</evidence>
<evidence type="ECO:0000313" key="1">
    <source>
        <dbReference type="EMBL" id="KAI9908677.1"/>
    </source>
</evidence>
<keyword evidence="2" id="KW-1185">Reference proteome</keyword>
<accession>A0ACC0VQD0</accession>
<proteinExistence type="predicted"/>